<dbReference type="InterPro" id="IPR035965">
    <property type="entry name" value="PAS-like_dom_sf"/>
</dbReference>
<dbReference type="SUPFAM" id="SSF141868">
    <property type="entry name" value="EAL domain-like"/>
    <property type="match status" value="1"/>
</dbReference>
<accession>A0ABU1H6U4</accession>
<dbReference type="SMART" id="SM00267">
    <property type="entry name" value="GGDEF"/>
    <property type="match status" value="1"/>
</dbReference>
<dbReference type="SUPFAM" id="SSF55785">
    <property type="entry name" value="PYP-like sensor domain (PAS domain)"/>
    <property type="match status" value="1"/>
</dbReference>
<evidence type="ECO:0000259" key="1">
    <source>
        <dbReference type="PROSITE" id="PS50112"/>
    </source>
</evidence>
<dbReference type="CDD" id="cd01948">
    <property type="entry name" value="EAL"/>
    <property type="match status" value="1"/>
</dbReference>
<dbReference type="RefSeq" id="WP_309656895.1">
    <property type="nucleotide sequence ID" value="NZ_JARWAN010000025.1"/>
</dbReference>
<evidence type="ECO:0000313" key="4">
    <source>
        <dbReference type="EMBL" id="MDR5900019.1"/>
    </source>
</evidence>
<dbReference type="PROSITE" id="PS50112">
    <property type="entry name" value="PAS"/>
    <property type="match status" value="1"/>
</dbReference>
<reference evidence="4 5" key="1">
    <citation type="submission" date="2023-04" db="EMBL/GenBank/DDBJ databases">
        <title>A long-awaited taxogenomic arrangement of the family Halomonadaceae.</title>
        <authorList>
            <person name="De La Haba R."/>
            <person name="Chuvochina M."/>
            <person name="Wittouck S."/>
            <person name="Arahal D.R."/>
            <person name="Sanchez-Porro C."/>
            <person name="Hugenholtz P."/>
            <person name="Ventosa A."/>
        </authorList>
    </citation>
    <scope>NUCLEOTIDE SEQUENCE [LARGE SCALE GENOMIC DNA]</scope>
    <source>
        <strain evidence="4 5">DSM 21020</strain>
    </source>
</reference>
<protein>
    <submittedName>
        <fullName evidence="4">EAL domain-containing protein</fullName>
    </submittedName>
</protein>
<sequence>MPEKRGHKTPLSSTKSDTYPLMADSRSVQNFYELIENLPMVAVQGYNKKREVIYWNEASRRLYGYTREEAQGELLEDLIIPKHMREGVIAAHQNWIHNNIGIPAEEIELEHKDGHLVPVYSSHVMIRQDTDDYEMFCIDISLQEQKKANEKLHRMANFDDLTQLPNRRLMEYELSKYLTVAERRPKSEVAVVFIDLDNFKLINDTLGHHCGDDLLREVAERLKKEIRSGDLLSRFGGDEFVLLLFDFGENERIYELLRRLINVLDRGFILDDVRYQVTASFGVSLFPGDGSTVVELMGNADAAMYQAKESGKNSICFYTSDINDRLVHYQEVTELLRRALDADNLQLYFQPQIDLQDGEIHSCEALLRCFDGNTQPVSPSVFIPIAEKLGLINRIGDWVIEKACRQLKAWQGTALERVRIDINLSGRQLTNQHLADYILQTLYDHDLSPSQLGVELTENEVIGVEGEQIRQLKRLKQAGVNISIDDFGTGYSSLVYLRHLPVCSLKIDTNFLHHAMENESDMAILEAIITVGHCLDLTVVVEGVETDDQHRLVKELGCDLAQGFLYARPMPAIEMPVFLADKGWAK</sequence>
<dbReference type="CDD" id="cd01949">
    <property type="entry name" value="GGDEF"/>
    <property type="match status" value="1"/>
</dbReference>
<keyword evidence="5" id="KW-1185">Reference proteome</keyword>
<dbReference type="InterPro" id="IPR043128">
    <property type="entry name" value="Rev_trsase/Diguanyl_cyclase"/>
</dbReference>
<dbReference type="InterPro" id="IPR001633">
    <property type="entry name" value="EAL_dom"/>
</dbReference>
<dbReference type="CDD" id="cd00130">
    <property type="entry name" value="PAS"/>
    <property type="match status" value="1"/>
</dbReference>
<dbReference type="SMART" id="SM00091">
    <property type="entry name" value="PAS"/>
    <property type="match status" value="1"/>
</dbReference>
<dbReference type="InterPro" id="IPR000014">
    <property type="entry name" value="PAS"/>
</dbReference>
<dbReference type="Gene3D" id="3.30.450.20">
    <property type="entry name" value="PAS domain"/>
    <property type="match status" value="1"/>
</dbReference>
<dbReference type="PANTHER" id="PTHR44757:SF2">
    <property type="entry name" value="BIOFILM ARCHITECTURE MAINTENANCE PROTEIN MBAA"/>
    <property type="match status" value="1"/>
</dbReference>
<feature type="domain" description="GGDEF" evidence="3">
    <location>
        <begin position="187"/>
        <end position="320"/>
    </location>
</feature>
<evidence type="ECO:0000259" key="2">
    <source>
        <dbReference type="PROSITE" id="PS50883"/>
    </source>
</evidence>
<name>A0ABU1H6U4_9GAMM</name>
<feature type="domain" description="PAS" evidence="1">
    <location>
        <begin position="52"/>
        <end position="82"/>
    </location>
</feature>
<evidence type="ECO:0000259" key="3">
    <source>
        <dbReference type="PROSITE" id="PS50887"/>
    </source>
</evidence>
<dbReference type="Pfam" id="PF08447">
    <property type="entry name" value="PAS_3"/>
    <property type="match status" value="1"/>
</dbReference>
<gene>
    <name evidence="4" type="ORF">QC823_13605</name>
</gene>
<dbReference type="Pfam" id="PF00563">
    <property type="entry name" value="EAL"/>
    <property type="match status" value="1"/>
</dbReference>
<dbReference type="PANTHER" id="PTHR44757">
    <property type="entry name" value="DIGUANYLATE CYCLASE DGCP"/>
    <property type="match status" value="1"/>
</dbReference>
<dbReference type="InterPro" id="IPR052155">
    <property type="entry name" value="Biofilm_reg_signaling"/>
</dbReference>
<dbReference type="Gene3D" id="3.20.20.450">
    <property type="entry name" value="EAL domain"/>
    <property type="match status" value="1"/>
</dbReference>
<organism evidence="4 5">
    <name type="scientific">Vreelandella vilamensis</name>
    <dbReference type="NCBI Taxonomy" id="531309"/>
    <lineage>
        <taxon>Bacteria</taxon>
        <taxon>Pseudomonadati</taxon>
        <taxon>Pseudomonadota</taxon>
        <taxon>Gammaproteobacteria</taxon>
        <taxon>Oceanospirillales</taxon>
        <taxon>Halomonadaceae</taxon>
        <taxon>Vreelandella</taxon>
    </lineage>
</organism>
<feature type="domain" description="EAL" evidence="2">
    <location>
        <begin position="329"/>
        <end position="583"/>
    </location>
</feature>
<dbReference type="Pfam" id="PF00990">
    <property type="entry name" value="GGDEF"/>
    <property type="match status" value="1"/>
</dbReference>
<dbReference type="Gene3D" id="3.30.70.270">
    <property type="match status" value="1"/>
</dbReference>
<dbReference type="EMBL" id="JARWAN010000025">
    <property type="protein sequence ID" value="MDR5900019.1"/>
    <property type="molecule type" value="Genomic_DNA"/>
</dbReference>
<dbReference type="SMART" id="SM00052">
    <property type="entry name" value="EAL"/>
    <property type="match status" value="1"/>
</dbReference>
<dbReference type="InterPro" id="IPR000160">
    <property type="entry name" value="GGDEF_dom"/>
</dbReference>
<dbReference type="NCBIfam" id="TIGR00254">
    <property type="entry name" value="GGDEF"/>
    <property type="match status" value="1"/>
</dbReference>
<dbReference type="InterPro" id="IPR013655">
    <property type="entry name" value="PAS_fold_3"/>
</dbReference>
<dbReference type="NCBIfam" id="TIGR00229">
    <property type="entry name" value="sensory_box"/>
    <property type="match status" value="1"/>
</dbReference>
<dbReference type="InterPro" id="IPR035919">
    <property type="entry name" value="EAL_sf"/>
</dbReference>
<evidence type="ECO:0000313" key="5">
    <source>
        <dbReference type="Proteomes" id="UP001254564"/>
    </source>
</evidence>
<dbReference type="InterPro" id="IPR029787">
    <property type="entry name" value="Nucleotide_cyclase"/>
</dbReference>
<dbReference type="Proteomes" id="UP001254564">
    <property type="component" value="Unassembled WGS sequence"/>
</dbReference>
<dbReference type="PROSITE" id="PS50887">
    <property type="entry name" value="GGDEF"/>
    <property type="match status" value="1"/>
</dbReference>
<dbReference type="PROSITE" id="PS50883">
    <property type="entry name" value="EAL"/>
    <property type="match status" value="1"/>
</dbReference>
<dbReference type="SUPFAM" id="SSF55073">
    <property type="entry name" value="Nucleotide cyclase"/>
    <property type="match status" value="1"/>
</dbReference>
<proteinExistence type="predicted"/>
<comment type="caution">
    <text evidence="4">The sequence shown here is derived from an EMBL/GenBank/DDBJ whole genome shotgun (WGS) entry which is preliminary data.</text>
</comment>